<organism evidence="3 4">
    <name type="scientific">Halobacterium bonnevillei</name>
    <dbReference type="NCBI Taxonomy" id="2692200"/>
    <lineage>
        <taxon>Archaea</taxon>
        <taxon>Methanobacteriati</taxon>
        <taxon>Methanobacteriota</taxon>
        <taxon>Stenosarchaea group</taxon>
        <taxon>Halobacteria</taxon>
        <taxon>Halobacteriales</taxon>
        <taxon>Halobacteriaceae</taxon>
        <taxon>Halobacterium</taxon>
    </lineage>
</organism>
<gene>
    <name evidence="3" type="ORF">GRX66_09195</name>
</gene>
<evidence type="ECO:0000256" key="1">
    <source>
        <dbReference type="SAM" id="MobiDB-lite"/>
    </source>
</evidence>
<dbReference type="Pfam" id="PF26259">
    <property type="entry name" value="DUF8063"/>
    <property type="match status" value="1"/>
</dbReference>
<dbReference type="OrthoDB" id="241866at2157"/>
<feature type="compositionally biased region" description="Low complexity" evidence="1">
    <location>
        <begin position="23"/>
        <end position="33"/>
    </location>
</feature>
<evidence type="ECO:0000313" key="3">
    <source>
        <dbReference type="EMBL" id="MXR20768.1"/>
    </source>
</evidence>
<dbReference type="InterPro" id="IPR058376">
    <property type="entry name" value="DUF8063"/>
</dbReference>
<keyword evidence="4" id="KW-1185">Reference proteome</keyword>
<dbReference type="EMBL" id="WUUU01000062">
    <property type="protein sequence ID" value="MXR20768.1"/>
    <property type="molecule type" value="Genomic_DNA"/>
</dbReference>
<dbReference type="RefSeq" id="WP_159526289.1">
    <property type="nucleotide sequence ID" value="NZ_WUUU01000062.1"/>
</dbReference>
<comment type="caution">
    <text evidence="3">The sequence shown here is derived from an EMBL/GenBank/DDBJ whole genome shotgun (WGS) entry which is preliminary data.</text>
</comment>
<feature type="region of interest" description="Disordered" evidence="1">
    <location>
        <begin position="23"/>
        <end position="56"/>
    </location>
</feature>
<reference evidence="3 4" key="1">
    <citation type="submission" date="2019-12" db="EMBL/GenBank/DDBJ databases">
        <title>Isolation and characterization of three novel carbon monoxide-oxidizing members of Halobacteria from salione crusts and soils.</title>
        <authorList>
            <person name="Myers M.R."/>
            <person name="King G.M."/>
        </authorList>
    </citation>
    <scope>NUCLEOTIDE SEQUENCE [LARGE SCALE GENOMIC DNA]</scope>
    <source>
        <strain evidence="3 4">PCN9</strain>
    </source>
</reference>
<keyword evidence="2" id="KW-0812">Transmembrane</keyword>
<proteinExistence type="predicted"/>
<name>A0A6B0SGP4_9EURY</name>
<keyword evidence="2" id="KW-1133">Transmembrane helix</keyword>
<evidence type="ECO:0000256" key="2">
    <source>
        <dbReference type="SAM" id="Phobius"/>
    </source>
</evidence>
<feature type="transmembrane region" description="Helical" evidence="2">
    <location>
        <begin position="156"/>
        <end position="175"/>
    </location>
</feature>
<dbReference type="AlphaFoldDB" id="A0A6B0SGP4"/>
<accession>A0A6B0SGP4</accession>
<evidence type="ECO:0000313" key="4">
    <source>
        <dbReference type="Proteomes" id="UP000471521"/>
    </source>
</evidence>
<sequence>MRTLALSIVAALVVLAGITAPAAAAGSPQPTAPDLGNGVAQSAQENETTSGPAGKQIDSTISLVSSSYNPDSGTVTLVFDSAASRRVTLSDAGGFLEGGEVNRRTITVDGRTAAEFAVTETDRGYVGVSIATDQVLYAEIVRSPSISPFRGSTGTVGWFGGAGIVILSFVGAALWKLHKEGGEPVEADI</sequence>
<feature type="compositionally biased region" description="Polar residues" evidence="1">
    <location>
        <begin position="39"/>
        <end position="56"/>
    </location>
</feature>
<keyword evidence="2" id="KW-0472">Membrane</keyword>
<protein>
    <submittedName>
        <fullName evidence="3">Uncharacterized protein</fullName>
    </submittedName>
</protein>
<dbReference type="Proteomes" id="UP000471521">
    <property type="component" value="Unassembled WGS sequence"/>
</dbReference>